<accession>A0A6T9XYQ5</accession>
<dbReference type="EMBL" id="LR812090">
    <property type="protein sequence ID" value="CAB9493561.1"/>
    <property type="molecule type" value="Genomic_DNA"/>
</dbReference>
<organism evidence="1 2">
    <name type="scientific">Alteromonas macleodii</name>
    <name type="common">Pseudoalteromonas macleodii</name>
    <dbReference type="NCBI Taxonomy" id="28108"/>
    <lineage>
        <taxon>Bacteria</taxon>
        <taxon>Pseudomonadati</taxon>
        <taxon>Pseudomonadota</taxon>
        <taxon>Gammaproteobacteria</taxon>
        <taxon>Alteromonadales</taxon>
        <taxon>Alteromonadaceae</taxon>
        <taxon>Alteromonas/Salinimonas group</taxon>
        <taxon>Alteromonas</taxon>
    </lineage>
</organism>
<gene>
    <name evidence="1" type="ORF">ALFOR1_30482</name>
</gene>
<dbReference type="Proteomes" id="UP000509458">
    <property type="component" value="Chromosome"/>
</dbReference>
<sequence>MGYKEIKRQIIDCLNKGYVSHEQRNDIDVKNLLAIGQVSLEEVAEIIGRSRGSDYSSSPHHFDSSITVHVIKKRLAGHNWYVKWYFVEPNSVFISVHH</sequence>
<proteinExistence type="predicted"/>
<evidence type="ECO:0000313" key="1">
    <source>
        <dbReference type="EMBL" id="CAB9493561.1"/>
    </source>
</evidence>
<name>A0A6T9XYQ5_ALTMA</name>
<evidence type="ECO:0000313" key="2">
    <source>
        <dbReference type="Proteomes" id="UP000509458"/>
    </source>
</evidence>
<protein>
    <submittedName>
        <fullName evidence="1">Uncharacterized protein</fullName>
    </submittedName>
</protein>
<reference evidence="1 2" key="1">
    <citation type="submission" date="2020-06" db="EMBL/GenBank/DDBJ databases">
        <authorList>
            <person name="Duchaud E."/>
        </authorList>
    </citation>
    <scope>NUCLEOTIDE SEQUENCE [LARGE SCALE GENOMIC DNA]</scope>
    <source>
        <strain evidence="1">Alteromonas fortis</strain>
    </source>
</reference>
<dbReference type="AlphaFoldDB" id="A0A6T9XYQ5"/>